<dbReference type="Proteomes" id="UP000752171">
    <property type="component" value="Unassembled WGS sequence"/>
</dbReference>
<dbReference type="Pfam" id="PF05485">
    <property type="entry name" value="THAP"/>
    <property type="match status" value="1"/>
</dbReference>
<evidence type="ECO:0000256" key="7">
    <source>
        <dbReference type="ARBA" id="ARBA00023163"/>
    </source>
</evidence>
<dbReference type="Gene3D" id="6.10.250.540">
    <property type="match status" value="1"/>
</dbReference>
<dbReference type="Pfam" id="PF02319">
    <property type="entry name" value="WHD_E2F_TDP"/>
    <property type="match status" value="1"/>
</dbReference>
<feature type="compositionally biased region" description="Acidic residues" evidence="10">
    <location>
        <begin position="157"/>
        <end position="191"/>
    </location>
</feature>
<dbReference type="GO" id="GO:0090575">
    <property type="term" value="C:RNA polymerase II transcription regulator complex"/>
    <property type="evidence" value="ECO:0007669"/>
    <property type="project" value="TreeGrafter"/>
</dbReference>
<dbReference type="EMBL" id="JAICCE010000001">
    <property type="protein sequence ID" value="KAG9282935.1"/>
    <property type="molecule type" value="Genomic_DNA"/>
</dbReference>
<name>A0A8T2MLR9_ASTMX</name>
<dbReference type="InterPro" id="IPR036390">
    <property type="entry name" value="WH_DNA-bd_sf"/>
</dbReference>
<comment type="similarity">
    <text evidence="1 9">Belongs to the E2F/DP family.</text>
</comment>
<evidence type="ECO:0000256" key="1">
    <source>
        <dbReference type="ARBA" id="ARBA00010940"/>
    </source>
</evidence>
<keyword evidence="9" id="KW-0539">Nucleus</keyword>
<evidence type="ECO:0000256" key="5">
    <source>
        <dbReference type="ARBA" id="ARBA00023015"/>
    </source>
</evidence>
<dbReference type="SUPFAM" id="SSF46785">
    <property type="entry name" value="Winged helix' DNA-binding domain"/>
    <property type="match status" value="1"/>
</dbReference>
<dbReference type="GO" id="GO:0008270">
    <property type="term" value="F:zinc ion binding"/>
    <property type="evidence" value="ECO:0007669"/>
    <property type="project" value="UniProtKB-KW"/>
</dbReference>
<dbReference type="GO" id="GO:0046983">
    <property type="term" value="F:protein dimerization activity"/>
    <property type="evidence" value="ECO:0007669"/>
    <property type="project" value="InterPro"/>
</dbReference>
<evidence type="ECO:0000313" key="13">
    <source>
        <dbReference type="Proteomes" id="UP000752171"/>
    </source>
</evidence>
<keyword evidence="2" id="KW-0479">Metal-binding</keyword>
<keyword evidence="6 8" id="KW-0238">DNA-binding</keyword>
<dbReference type="SUPFAM" id="SSF144074">
    <property type="entry name" value="E2F-DP heterodimerization region"/>
    <property type="match status" value="1"/>
</dbReference>
<evidence type="ECO:0000256" key="3">
    <source>
        <dbReference type="ARBA" id="ARBA00022771"/>
    </source>
</evidence>
<dbReference type="InterPro" id="IPR015633">
    <property type="entry name" value="E2F"/>
</dbReference>
<dbReference type="GO" id="GO:0000978">
    <property type="term" value="F:RNA polymerase II cis-regulatory region sequence-specific DNA binding"/>
    <property type="evidence" value="ECO:0007669"/>
    <property type="project" value="InterPro"/>
</dbReference>
<keyword evidence="4" id="KW-0862">Zinc</keyword>
<evidence type="ECO:0000256" key="8">
    <source>
        <dbReference type="PROSITE-ProRule" id="PRU00309"/>
    </source>
</evidence>
<dbReference type="SMART" id="SM00980">
    <property type="entry name" value="THAP"/>
    <property type="match status" value="1"/>
</dbReference>
<dbReference type="InterPro" id="IPR036388">
    <property type="entry name" value="WH-like_DNA-bd_sf"/>
</dbReference>
<comment type="caution">
    <text evidence="12">The sequence shown here is derived from an EMBL/GenBank/DDBJ whole genome shotgun (WGS) entry which is preliminary data.</text>
</comment>
<keyword evidence="3 8" id="KW-0863">Zinc-finger</keyword>
<feature type="domain" description="THAP-type" evidence="11">
    <location>
        <begin position="1"/>
        <end position="89"/>
    </location>
</feature>
<dbReference type="PANTHER" id="PTHR12081:SF19">
    <property type="entry name" value="TRANSCRIPTION FACTOR E2F6"/>
    <property type="match status" value="1"/>
</dbReference>
<sequence>MACAVYGCSDRSNGGIRRSFYRVPKVHLHRGEEIKKLTQKRRQKWLSNLVLRPGRLESGAARVCSEHFVKGCPSSLSDVKSVDWAPTLNLGYDEGEPVSKASCLRKERVKSRDSHERCTEVSEVQLDCHSENQTTITVVYLDNKVVDPAANDVTEIPADDDNDDSDYYDEDDDEEYDNEEEEEEDDCDYTEDGPFCIDDEAEREWLARLQNNLSQSTENKNVSAPPGFKSYRADLTLGRLTKRFMDLLHSAPEGVLDLNEAAQKLGTRKRRVYDITNVLDGIKLITKKSKNKIQWVGPTPISCFKGQWKTKVKVDLLNLKTMEEALDWLIKDLHSWGIVLNCVCTSAYVTYEDICQISVFQDQTVIAIKAPEETKLEVPTPTEDSIQIHLKGCRGPIHVLTCDMGGQGSKAGPVTTAPQQLTKDHFLTLDESRIQTTPLSTG</sequence>
<dbReference type="Gene3D" id="1.10.10.10">
    <property type="entry name" value="Winged helix-like DNA-binding domain superfamily/Winged helix DNA-binding domain"/>
    <property type="match status" value="1"/>
</dbReference>
<organism evidence="12 13">
    <name type="scientific">Astyanax mexicanus</name>
    <name type="common">Blind cave fish</name>
    <name type="synonym">Astyanax fasciatus mexicanus</name>
    <dbReference type="NCBI Taxonomy" id="7994"/>
    <lineage>
        <taxon>Eukaryota</taxon>
        <taxon>Metazoa</taxon>
        <taxon>Chordata</taxon>
        <taxon>Craniata</taxon>
        <taxon>Vertebrata</taxon>
        <taxon>Euteleostomi</taxon>
        <taxon>Actinopterygii</taxon>
        <taxon>Neopterygii</taxon>
        <taxon>Teleostei</taxon>
        <taxon>Ostariophysi</taxon>
        <taxon>Characiformes</taxon>
        <taxon>Characoidei</taxon>
        <taxon>Acestrorhamphidae</taxon>
        <taxon>Acestrorhamphinae</taxon>
        <taxon>Astyanax</taxon>
    </lineage>
</organism>
<dbReference type="PANTHER" id="PTHR12081">
    <property type="entry name" value="TRANSCRIPTION FACTOR E2F"/>
    <property type="match status" value="1"/>
</dbReference>
<accession>A0A8T2MLR9</accession>
<evidence type="ECO:0000256" key="4">
    <source>
        <dbReference type="ARBA" id="ARBA00022833"/>
    </source>
</evidence>
<dbReference type="CDD" id="cd14660">
    <property type="entry name" value="E2F_DD"/>
    <property type="match status" value="1"/>
</dbReference>
<keyword evidence="5 9" id="KW-0805">Transcription regulation</keyword>
<evidence type="ECO:0000313" key="12">
    <source>
        <dbReference type="EMBL" id="KAG9282935.1"/>
    </source>
</evidence>
<proteinExistence type="inferred from homology"/>
<dbReference type="SMART" id="SM01372">
    <property type="entry name" value="E2F_TDP"/>
    <property type="match status" value="1"/>
</dbReference>
<reference evidence="12 13" key="1">
    <citation type="submission" date="2021-07" db="EMBL/GenBank/DDBJ databases">
        <authorList>
            <person name="Imarazene B."/>
            <person name="Zahm M."/>
            <person name="Klopp C."/>
            <person name="Cabau C."/>
            <person name="Beille S."/>
            <person name="Jouanno E."/>
            <person name="Castinel A."/>
            <person name="Lluch J."/>
            <person name="Gil L."/>
            <person name="Kuchtly C."/>
            <person name="Lopez Roques C."/>
            <person name="Donnadieu C."/>
            <person name="Parrinello H."/>
            <person name="Journot L."/>
            <person name="Du K."/>
            <person name="Schartl M."/>
            <person name="Retaux S."/>
            <person name="Guiguen Y."/>
        </authorList>
    </citation>
    <scope>NUCLEOTIDE SEQUENCE [LARGE SCALE GENOMIC DNA]</scope>
    <source>
        <strain evidence="12">Pach_M1</strain>
        <tissue evidence="12">Testis</tissue>
    </source>
</reference>
<evidence type="ECO:0000256" key="2">
    <source>
        <dbReference type="ARBA" id="ARBA00022723"/>
    </source>
</evidence>
<gene>
    <name evidence="12" type="ORF">AMEX_G1645</name>
</gene>
<evidence type="ECO:0000259" key="11">
    <source>
        <dbReference type="PROSITE" id="PS50950"/>
    </source>
</evidence>
<dbReference type="Pfam" id="PF16421">
    <property type="entry name" value="E2F_CC-MB"/>
    <property type="match status" value="1"/>
</dbReference>
<keyword evidence="7 9" id="KW-0804">Transcription</keyword>
<protein>
    <recommendedName>
        <fullName evidence="11">THAP-type domain-containing protein</fullName>
    </recommendedName>
</protein>
<comment type="subcellular location">
    <subcellularLocation>
        <location evidence="9">Nucleus</location>
    </subcellularLocation>
</comment>
<dbReference type="InterPro" id="IPR006612">
    <property type="entry name" value="THAP_Znf"/>
</dbReference>
<dbReference type="InterPro" id="IPR032198">
    <property type="entry name" value="E2F_CC-MB"/>
</dbReference>
<evidence type="ECO:0000256" key="6">
    <source>
        <dbReference type="ARBA" id="ARBA00023125"/>
    </source>
</evidence>
<dbReference type="AlphaFoldDB" id="A0A8T2MLR9"/>
<dbReference type="InterPro" id="IPR003316">
    <property type="entry name" value="E2F_WHTH_DNA-bd_dom"/>
</dbReference>
<dbReference type="PROSITE" id="PS50950">
    <property type="entry name" value="ZF_THAP"/>
    <property type="match status" value="1"/>
</dbReference>
<dbReference type="SUPFAM" id="SSF57716">
    <property type="entry name" value="Glucocorticoid receptor-like (DNA-binding domain)"/>
    <property type="match status" value="1"/>
</dbReference>
<dbReference type="InterPro" id="IPR037241">
    <property type="entry name" value="E2F-DP_heterodim"/>
</dbReference>
<dbReference type="GO" id="GO:0000981">
    <property type="term" value="F:DNA-binding transcription factor activity, RNA polymerase II-specific"/>
    <property type="evidence" value="ECO:0007669"/>
    <property type="project" value="TreeGrafter"/>
</dbReference>
<evidence type="ECO:0000256" key="9">
    <source>
        <dbReference type="RuleBase" id="RU003796"/>
    </source>
</evidence>
<feature type="region of interest" description="Disordered" evidence="10">
    <location>
        <begin position="151"/>
        <end position="191"/>
    </location>
</feature>
<dbReference type="FunFam" id="1.10.10.10:FF:000008">
    <property type="entry name" value="E2F transcription factor 1"/>
    <property type="match status" value="1"/>
</dbReference>
<evidence type="ECO:0000256" key="10">
    <source>
        <dbReference type="SAM" id="MobiDB-lite"/>
    </source>
</evidence>